<gene>
    <name evidence="2" type="ORF">IV203_023518</name>
</gene>
<comment type="caution">
    <text evidence="2">The sequence shown here is derived from an EMBL/GenBank/DDBJ whole genome shotgun (WGS) entry which is preliminary data.</text>
</comment>
<reference evidence="2" key="2">
    <citation type="submission" date="2021-04" db="EMBL/GenBank/DDBJ databases">
        <authorList>
            <person name="Podell S."/>
        </authorList>
    </citation>
    <scope>NUCLEOTIDE SEQUENCE</scope>
    <source>
        <strain evidence="2">Hildebrandi</strain>
    </source>
</reference>
<name>A0A9K3KED1_9STRA</name>
<proteinExistence type="predicted"/>
<feature type="region of interest" description="Disordered" evidence="1">
    <location>
        <begin position="130"/>
        <end position="160"/>
    </location>
</feature>
<dbReference type="Proteomes" id="UP000693970">
    <property type="component" value="Unassembled WGS sequence"/>
</dbReference>
<feature type="region of interest" description="Disordered" evidence="1">
    <location>
        <begin position="1"/>
        <end position="29"/>
    </location>
</feature>
<evidence type="ECO:0000313" key="3">
    <source>
        <dbReference type="Proteomes" id="UP000693970"/>
    </source>
</evidence>
<evidence type="ECO:0000256" key="1">
    <source>
        <dbReference type="SAM" id="MobiDB-lite"/>
    </source>
</evidence>
<dbReference type="EMBL" id="JAGRRH010000026">
    <property type="protein sequence ID" value="KAG7341565.1"/>
    <property type="molecule type" value="Genomic_DNA"/>
</dbReference>
<accession>A0A9K3KED1</accession>
<keyword evidence="3" id="KW-1185">Reference proteome</keyword>
<dbReference type="AlphaFoldDB" id="A0A9K3KED1"/>
<feature type="compositionally biased region" description="Acidic residues" evidence="1">
    <location>
        <begin position="141"/>
        <end position="154"/>
    </location>
</feature>
<reference evidence="2" key="1">
    <citation type="journal article" date="2021" name="Sci. Rep.">
        <title>Diploid genomic architecture of Nitzschia inconspicua, an elite biomass production diatom.</title>
        <authorList>
            <person name="Oliver A."/>
            <person name="Podell S."/>
            <person name="Pinowska A."/>
            <person name="Traller J.C."/>
            <person name="Smith S.R."/>
            <person name="McClure R."/>
            <person name="Beliaev A."/>
            <person name="Bohutskyi P."/>
            <person name="Hill E.A."/>
            <person name="Rabines A."/>
            <person name="Zheng H."/>
            <person name="Allen L.Z."/>
            <person name="Kuo A."/>
            <person name="Grigoriev I.V."/>
            <person name="Allen A.E."/>
            <person name="Hazlebeck D."/>
            <person name="Allen E.E."/>
        </authorList>
    </citation>
    <scope>NUCLEOTIDE SEQUENCE</scope>
    <source>
        <strain evidence="2">Hildebrandi</strain>
    </source>
</reference>
<sequence length="344" mass="39873">MMHLVNKSLGKRRSKSKPTTNTSDDMRQGFPQYADLGIEIRRHILSFVATGPMEERNPNEQISYTYLPGALTSTLPRVNKEFRQLSDLDFFWDPVLKRQLEHPENGTLWVDGLQRLLPLEKFVELERQKRQSQVQESQRSEEEEDGEGEEEEHETEGPQQQISAVLPPLQLLQQVRSQFADEVVSYRQLYQKIYTSHIQFDAPMFVMPCHLRIGQVYGLHLFEPRYRIMMHDLMQATEDPVTSMSGGTIRPTVRDGLVTPPLLIHANLGSRLAPGENACLVQVVQCTTYEQGQADVQLLPVAWCRLDRIWVRPNAGHLFYARATRLPRSTQQREYYHSVRSWIF</sequence>
<organism evidence="2 3">
    <name type="scientific">Nitzschia inconspicua</name>
    <dbReference type="NCBI Taxonomy" id="303405"/>
    <lineage>
        <taxon>Eukaryota</taxon>
        <taxon>Sar</taxon>
        <taxon>Stramenopiles</taxon>
        <taxon>Ochrophyta</taxon>
        <taxon>Bacillariophyta</taxon>
        <taxon>Bacillariophyceae</taxon>
        <taxon>Bacillariophycidae</taxon>
        <taxon>Bacillariales</taxon>
        <taxon>Bacillariaceae</taxon>
        <taxon>Nitzschia</taxon>
    </lineage>
</organism>
<evidence type="ECO:0000313" key="2">
    <source>
        <dbReference type="EMBL" id="KAG7341565.1"/>
    </source>
</evidence>
<protein>
    <submittedName>
        <fullName evidence="2">Uncharacterized protein</fullName>
    </submittedName>
</protein>
<dbReference type="OrthoDB" id="45613at2759"/>